<reference evidence="3" key="1">
    <citation type="submission" date="2016-11" db="UniProtKB">
        <authorList>
            <consortium name="WormBaseParasite"/>
        </authorList>
    </citation>
    <scope>IDENTIFICATION</scope>
</reference>
<evidence type="ECO:0000313" key="3">
    <source>
        <dbReference type="WBParaSite" id="Csp11.Scaffold516.g2701.t1"/>
    </source>
</evidence>
<sequence>MKTLNIEMIPLINHSIRKRFPLVVEEISAEILQISLKTPVISPLSLLMTSQSICDDIIIWEVSVETKLVFINTKERKLEKKRRKRRGCKVIYAVEEQEEEGEEVNEEDVEGGKMQYTGI</sequence>
<name>A0A1I7T5W1_9PELO</name>
<organism evidence="2 3">
    <name type="scientific">Caenorhabditis tropicalis</name>
    <dbReference type="NCBI Taxonomy" id="1561998"/>
    <lineage>
        <taxon>Eukaryota</taxon>
        <taxon>Metazoa</taxon>
        <taxon>Ecdysozoa</taxon>
        <taxon>Nematoda</taxon>
        <taxon>Chromadorea</taxon>
        <taxon>Rhabditida</taxon>
        <taxon>Rhabditina</taxon>
        <taxon>Rhabditomorpha</taxon>
        <taxon>Rhabditoidea</taxon>
        <taxon>Rhabditidae</taxon>
        <taxon>Peloderinae</taxon>
        <taxon>Caenorhabditis</taxon>
    </lineage>
</organism>
<proteinExistence type="predicted"/>
<keyword evidence="2" id="KW-1185">Reference proteome</keyword>
<evidence type="ECO:0000313" key="2">
    <source>
        <dbReference type="Proteomes" id="UP000095282"/>
    </source>
</evidence>
<feature type="compositionally biased region" description="Acidic residues" evidence="1">
    <location>
        <begin position="99"/>
        <end position="109"/>
    </location>
</feature>
<evidence type="ECO:0000256" key="1">
    <source>
        <dbReference type="SAM" id="MobiDB-lite"/>
    </source>
</evidence>
<dbReference type="AlphaFoldDB" id="A0A1I7T5W1"/>
<dbReference type="WBParaSite" id="Csp11.Scaffold516.g2701.t1">
    <property type="protein sequence ID" value="Csp11.Scaffold516.g2701.t1"/>
    <property type="gene ID" value="Csp11.Scaffold516.g2701"/>
</dbReference>
<protein>
    <submittedName>
        <fullName evidence="3">SPK domain-containing protein</fullName>
    </submittedName>
</protein>
<feature type="region of interest" description="Disordered" evidence="1">
    <location>
        <begin position="99"/>
        <end position="119"/>
    </location>
</feature>
<accession>A0A1I7T5W1</accession>
<dbReference type="Proteomes" id="UP000095282">
    <property type="component" value="Unplaced"/>
</dbReference>